<accession>G2LIV0</accession>
<keyword evidence="1" id="KW-0472">Membrane</keyword>
<feature type="transmembrane region" description="Helical" evidence="1">
    <location>
        <begin position="182"/>
        <end position="198"/>
    </location>
</feature>
<gene>
    <name evidence="2" type="ordered locus">Cabther_A1568</name>
</gene>
<feature type="transmembrane region" description="Helical" evidence="1">
    <location>
        <begin position="332"/>
        <end position="348"/>
    </location>
</feature>
<feature type="transmembrane region" description="Helical" evidence="1">
    <location>
        <begin position="307"/>
        <end position="326"/>
    </location>
</feature>
<protein>
    <recommendedName>
        <fullName evidence="4">Glycosyltransferase RgtA/B/C/D-like domain-containing protein</fullName>
    </recommendedName>
</protein>
<dbReference type="Proteomes" id="UP000006791">
    <property type="component" value="Chromosome 1"/>
</dbReference>
<reference evidence="2 3" key="1">
    <citation type="journal article" date="2012" name="Environ. Microbiol.">
        <title>Complete genome of Candidatus Chloracidobacterium thermophilum, a chlorophyll-based photoheterotroph belonging to the phylum Acidobacteria.</title>
        <authorList>
            <person name="Garcia Costas A.M."/>
            <person name="Liu Z."/>
            <person name="Tomsho L.P."/>
            <person name="Schuster S.C."/>
            <person name="Ward D.M."/>
            <person name="Bryant D.A."/>
        </authorList>
    </citation>
    <scope>NUCLEOTIDE SEQUENCE [LARGE SCALE GENOMIC DNA]</scope>
    <source>
        <strain evidence="2 3">B</strain>
    </source>
</reference>
<name>G2LIV0_CHLTF</name>
<feature type="transmembrane region" description="Helical" evidence="1">
    <location>
        <begin position="389"/>
        <end position="409"/>
    </location>
</feature>
<organism evidence="2 3">
    <name type="scientific">Chloracidobacterium thermophilum (strain B)</name>
    <dbReference type="NCBI Taxonomy" id="981222"/>
    <lineage>
        <taxon>Bacteria</taxon>
        <taxon>Pseudomonadati</taxon>
        <taxon>Acidobacteriota</taxon>
        <taxon>Terriglobia</taxon>
        <taxon>Terriglobales</taxon>
        <taxon>Acidobacteriaceae</taxon>
        <taxon>Chloracidobacterium</taxon>
    </lineage>
</organism>
<proteinExistence type="predicted"/>
<keyword evidence="1" id="KW-1133">Transmembrane helix</keyword>
<evidence type="ECO:0008006" key="4">
    <source>
        <dbReference type="Google" id="ProtNLM"/>
    </source>
</evidence>
<feature type="transmembrane region" description="Helical" evidence="1">
    <location>
        <begin position="232"/>
        <end position="258"/>
    </location>
</feature>
<dbReference type="EMBL" id="CP002514">
    <property type="protein sequence ID" value="AEP12318.1"/>
    <property type="molecule type" value="Genomic_DNA"/>
</dbReference>
<dbReference type="AlphaFoldDB" id="G2LIV0"/>
<feature type="transmembrane region" description="Helical" evidence="1">
    <location>
        <begin position="158"/>
        <end position="176"/>
    </location>
</feature>
<feature type="transmembrane region" description="Helical" evidence="1">
    <location>
        <begin position="448"/>
        <end position="466"/>
    </location>
</feature>
<feature type="transmembrane region" description="Helical" evidence="1">
    <location>
        <begin position="421"/>
        <end position="442"/>
    </location>
</feature>
<keyword evidence="1" id="KW-0812">Transmembrane</keyword>
<dbReference type="KEGG" id="ctm:Cabther_A1568"/>
<dbReference type="STRING" id="981222.Cabther_A1568"/>
<feature type="transmembrane region" description="Helical" evidence="1">
    <location>
        <begin position="278"/>
        <end position="300"/>
    </location>
</feature>
<keyword evidence="3" id="KW-1185">Reference proteome</keyword>
<feature type="transmembrane region" description="Helical" evidence="1">
    <location>
        <begin position="86"/>
        <end position="105"/>
    </location>
</feature>
<evidence type="ECO:0000256" key="1">
    <source>
        <dbReference type="SAM" id="Phobius"/>
    </source>
</evidence>
<evidence type="ECO:0000313" key="2">
    <source>
        <dbReference type="EMBL" id="AEP12318.1"/>
    </source>
</evidence>
<feature type="transmembrane region" description="Helical" evidence="1">
    <location>
        <begin position="360"/>
        <end position="383"/>
    </location>
</feature>
<evidence type="ECO:0000313" key="3">
    <source>
        <dbReference type="Proteomes" id="UP000006791"/>
    </source>
</evidence>
<sequence length="640" mass="71497">MGERGVWRQALLWLAVCVLGFGAGAVHQWQTGRVGVLGDYAYIVDTAWRIAQGEVMYRDFGLPHSPLTFHVQATLIKVFGFSYGVTAWYCTVVNVGYVLLTYGLVRVSVSGWSGVALCVPLVWLAPHCIYPHPFYDPDVCLLVLLNLNLLQWVATRRVGAVVAFLGGVTTVLPALAKQNVGYPYVVLVVGVVVWWGWLRGRWVGAGAGSRGGGEGESKEEGTAELDVVGLRWFGAGVVAGVVGAAVWLELICGLGNYWRWVFASASRRVPDWIVKSAYKSYLMWFVWFCLSALALSWWLWQRERPAIKPFLVMGVALVFWFIALIVATQRDYLLWSWSAVLVLGWWGWQQGRLMNTSSWLGLTSLAFLLGPFVAIGLTAGLVGHFFTTAYHPVLFLWIPLMILTVLAGLWHLPSALFSSRLMWALLPWLTVILTFLSFLSQGYINSSYGIWAFFVLMVAYVASPLTGNPRQPLVCWGVAITLTLAAVPYVQRNNRLCYIDQQGKVQKITSGPLFGFTSYGPYLDNFTELLDFVADHIPKAEPVVCIPHEDPFYAVTGRRSPLPMFIFDRTSNPFPPERVLEEAERRQVKWVIVKRILQFGSLAGEAKGLPEVFSEKYSRVARLKGYDILYRSAPAQVDSP</sequence>
<dbReference type="HOGENOM" id="CLU_472283_0_0_0"/>
<feature type="transmembrane region" description="Helical" evidence="1">
    <location>
        <begin position="473"/>
        <end position="490"/>
    </location>
</feature>